<sequence>FKANQQFQEASEFTYADFPTHWVYNKQHKEWKPRQKGNTIGR</sequence>
<reference evidence="1" key="1">
    <citation type="submission" date="2021-06" db="EMBL/GenBank/DDBJ databases">
        <authorList>
            <person name="Kallberg Y."/>
            <person name="Tangrot J."/>
            <person name="Rosling A."/>
        </authorList>
    </citation>
    <scope>NUCLEOTIDE SEQUENCE</scope>
    <source>
        <strain evidence="1">MA461A</strain>
    </source>
</reference>
<proteinExistence type="predicted"/>
<organism evidence="1 2">
    <name type="scientific">Racocetra persica</name>
    <dbReference type="NCBI Taxonomy" id="160502"/>
    <lineage>
        <taxon>Eukaryota</taxon>
        <taxon>Fungi</taxon>
        <taxon>Fungi incertae sedis</taxon>
        <taxon>Mucoromycota</taxon>
        <taxon>Glomeromycotina</taxon>
        <taxon>Glomeromycetes</taxon>
        <taxon>Diversisporales</taxon>
        <taxon>Gigasporaceae</taxon>
        <taxon>Racocetra</taxon>
    </lineage>
</organism>
<feature type="non-terminal residue" evidence="1">
    <location>
        <position position="42"/>
    </location>
</feature>
<protein>
    <submittedName>
        <fullName evidence="1">12966_t:CDS:1</fullName>
    </submittedName>
</protein>
<comment type="caution">
    <text evidence="1">The sequence shown here is derived from an EMBL/GenBank/DDBJ whole genome shotgun (WGS) entry which is preliminary data.</text>
</comment>
<evidence type="ECO:0000313" key="1">
    <source>
        <dbReference type="EMBL" id="CAG8849801.1"/>
    </source>
</evidence>
<keyword evidence="2" id="KW-1185">Reference proteome</keyword>
<dbReference type="Proteomes" id="UP000789920">
    <property type="component" value="Unassembled WGS sequence"/>
</dbReference>
<name>A0ACA9SVX4_9GLOM</name>
<gene>
    <name evidence="1" type="ORF">RPERSI_LOCUS35776</name>
</gene>
<accession>A0ACA9SVX4</accession>
<evidence type="ECO:0000313" key="2">
    <source>
        <dbReference type="Proteomes" id="UP000789920"/>
    </source>
</evidence>
<feature type="non-terminal residue" evidence="1">
    <location>
        <position position="1"/>
    </location>
</feature>
<dbReference type="EMBL" id="CAJVQC010167432">
    <property type="protein sequence ID" value="CAG8849801.1"/>
    <property type="molecule type" value="Genomic_DNA"/>
</dbReference>